<evidence type="ECO:0000256" key="6">
    <source>
        <dbReference type="ARBA" id="ARBA00022723"/>
    </source>
</evidence>
<protein>
    <recommendedName>
        <fullName evidence="4">isopentenyl-diphosphate Delta-isomerase</fullName>
        <ecNumber evidence="4">5.3.3.2</ecNumber>
    </recommendedName>
</protein>
<reference evidence="13 14" key="1">
    <citation type="submission" date="2022-07" db="EMBL/GenBank/DDBJ databases">
        <title>Genome-wide signatures of adaptation to extreme environments.</title>
        <authorList>
            <person name="Cho C.H."/>
            <person name="Yoon H.S."/>
        </authorList>
    </citation>
    <scope>NUCLEOTIDE SEQUENCE [LARGE SCALE GENOMIC DNA]</scope>
    <source>
        <strain evidence="13 14">108.79 E11</strain>
    </source>
</reference>
<dbReference type="GO" id="GO:0006694">
    <property type="term" value="P:steroid biosynthetic process"/>
    <property type="evidence" value="ECO:0007669"/>
    <property type="project" value="UniProtKB-KW"/>
</dbReference>
<dbReference type="FunFam" id="3.90.79.10:FF:000012">
    <property type="entry name" value="Isopentenyl-diphosphate Delta-isomerase 1"/>
    <property type="match status" value="1"/>
</dbReference>
<keyword evidence="8" id="KW-0752">Steroid biosynthesis</keyword>
<evidence type="ECO:0000256" key="2">
    <source>
        <dbReference type="ARBA" id="ARBA00004826"/>
    </source>
</evidence>
<dbReference type="InterPro" id="IPR011876">
    <property type="entry name" value="IsopentenylPP_isomerase_typ1"/>
</dbReference>
<dbReference type="PANTHER" id="PTHR10885">
    <property type="entry name" value="ISOPENTENYL-DIPHOSPHATE DELTA-ISOMERASE"/>
    <property type="match status" value="1"/>
</dbReference>
<evidence type="ECO:0000256" key="8">
    <source>
        <dbReference type="ARBA" id="ARBA00022955"/>
    </source>
</evidence>
<evidence type="ECO:0000256" key="3">
    <source>
        <dbReference type="ARBA" id="ARBA00007579"/>
    </source>
</evidence>
<keyword evidence="7" id="KW-0460">Magnesium</keyword>
<sequence>MFLGPLVLLGRVVGSRLPLVSSRWSLHLHPIPRYFIMSTSFTNDSIQTTPNLENDLQGADEEQRELMGEQVILVSPDDEIQGSASKAQAHHISSGLLLHRAFSVFLFDSQKRLLLQQRASSKITFPLYWTNTCCSHPLYSIQEEMNDSIGVIHAAKRKLHQELGISPESLSDSDFHYLTRIHYRAMSDQVWGEHEIDYILFVMKDISLSPCKNEVEAVRYLDREELESWISQSKSKFSELRLTPWFRFIADHFLLDWWKYLGTDSLFQVTDKNRIYRASFS</sequence>
<dbReference type="EC" id="5.3.3.2" evidence="4"/>
<keyword evidence="11" id="KW-0413">Isomerase</keyword>
<gene>
    <name evidence="13" type="ORF">GAYE_SCF47G5888</name>
</gene>
<comment type="cofactor">
    <cofactor evidence="1">
        <name>Mg(2+)</name>
        <dbReference type="ChEBI" id="CHEBI:18420"/>
    </cofactor>
</comment>
<dbReference type="SUPFAM" id="SSF55811">
    <property type="entry name" value="Nudix"/>
    <property type="match status" value="1"/>
</dbReference>
<dbReference type="Pfam" id="PF00293">
    <property type="entry name" value="NUDIX"/>
    <property type="match status" value="1"/>
</dbReference>
<keyword evidence="9" id="KW-0443">Lipid metabolism</keyword>
<dbReference type="GO" id="GO:0004452">
    <property type="term" value="F:isopentenyl-diphosphate delta-isomerase activity"/>
    <property type="evidence" value="ECO:0007669"/>
    <property type="project" value="UniProtKB-EC"/>
</dbReference>
<dbReference type="AlphaFoldDB" id="A0AAV9IL13"/>
<dbReference type="CDD" id="cd02885">
    <property type="entry name" value="NUDIX_IPP_Isomerase"/>
    <property type="match status" value="1"/>
</dbReference>
<evidence type="ECO:0000313" key="13">
    <source>
        <dbReference type="EMBL" id="KAK4527954.1"/>
    </source>
</evidence>
<keyword evidence="6" id="KW-0479">Metal-binding</keyword>
<evidence type="ECO:0000256" key="10">
    <source>
        <dbReference type="ARBA" id="ARBA00023229"/>
    </source>
</evidence>
<dbReference type="GO" id="GO:0005737">
    <property type="term" value="C:cytoplasm"/>
    <property type="evidence" value="ECO:0007669"/>
    <property type="project" value="TreeGrafter"/>
</dbReference>
<dbReference type="InterPro" id="IPR000086">
    <property type="entry name" value="NUDIX_hydrolase_dom"/>
</dbReference>
<evidence type="ECO:0000256" key="9">
    <source>
        <dbReference type="ARBA" id="ARBA00023098"/>
    </source>
</evidence>
<evidence type="ECO:0000256" key="5">
    <source>
        <dbReference type="ARBA" id="ARBA00022516"/>
    </source>
</evidence>
<evidence type="ECO:0000256" key="11">
    <source>
        <dbReference type="ARBA" id="ARBA00023235"/>
    </source>
</evidence>
<keyword evidence="14" id="KW-1185">Reference proteome</keyword>
<dbReference type="Proteomes" id="UP001300502">
    <property type="component" value="Unassembled WGS sequence"/>
</dbReference>
<evidence type="ECO:0000313" key="14">
    <source>
        <dbReference type="Proteomes" id="UP001300502"/>
    </source>
</evidence>
<evidence type="ECO:0000256" key="4">
    <source>
        <dbReference type="ARBA" id="ARBA00012057"/>
    </source>
</evidence>
<keyword evidence="5" id="KW-0444">Lipid biosynthesis</keyword>
<dbReference type="InterPro" id="IPR015797">
    <property type="entry name" value="NUDIX_hydrolase-like_dom_sf"/>
</dbReference>
<evidence type="ECO:0000256" key="7">
    <source>
        <dbReference type="ARBA" id="ARBA00022842"/>
    </source>
</evidence>
<evidence type="ECO:0000256" key="1">
    <source>
        <dbReference type="ARBA" id="ARBA00001946"/>
    </source>
</evidence>
<name>A0AAV9IL13_9RHOD</name>
<dbReference type="NCBIfam" id="TIGR02150">
    <property type="entry name" value="IPP_isom_1"/>
    <property type="match status" value="1"/>
</dbReference>
<dbReference type="Gene3D" id="3.90.79.10">
    <property type="entry name" value="Nucleoside Triphosphate Pyrophosphohydrolase"/>
    <property type="match status" value="1"/>
</dbReference>
<dbReference type="PANTHER" id="PTHR10885:SF0">
    <property type="entry name" value="ISOPENTENYL-DIPHOSPHATE DELTA-ISOMERASE"/>
    <property type="match status" value="1"/>
</dbReference>
<feature type="domain" description="Nudix hydrolase" evidence="12">
    <location>
        <begin position="97"/>
        <end position="248"/>
    </location>
</feature>
<dbReference type="PROSITE" id="PS51462">
    <property type="entry name" value="NUDIX"/>
    <property type="match status" value="1"/>
</dbReference>
<evidence type="ECO:0000259" key="12">
    <source>
        <dbReference type="PROSITE" id="PS51462"/>
    </source>
</evidence>
<dbReference type="GO" id="GO:0046872">
    <property type="term" value="F:metal ion binding"/>
    <property type="evidence" value="ECO:0007669"/>
    <property type="project" value="UniProtKB-KW"/>
</dbReference>
<dbReference type="GO" id="GO:0009240">
    <property type="term" value="P:isopentenyl diphosphate biosynthetic process"/>
    <property type="evidence" value="ECO:0007669"/>
    <property type="project" value="TreeGrafter"/>
</dbReference>
<accession>A0AAV9IL13</accession>
<proteinExistence type="inferred from homology"/>
<comment type="pathway">
    <text evidence="2">Isoprenoid biosynthesis; dimethylallyl diphosphate biosynthesis; dimethylallyl diphosphate from isopentenyl diphosphate: step 1/1.</text>
</comment>
<comment type="caution">
    <text evidence="13">The sequence shown here is derived from an EMBL/GenBank/DDBJ whole genome shotgun (WGS) entry which is preliminary data.</text>
</comment>
<keyword evidence="10" id="KW-0414">Isoprene biosynthesis</keyword>
<organism evidence="13 14">
    <name type="scientific">Galdieria yellowstonensis</name>
    <dbReference type="NCBI Taxonomy" id="3028027"/>
    <lineage>
        <taxon>Eukaryota</taxon>
        <taxon>Rhodophyta</taxon>
        <taxon>Bangiophyceae</taxon>
        <taxon>Galdieriales</taxon>
        <taxon>Galdieriaceae</taxon>
        <taxon>Galdieria</taxon>
    </lineage>
</organism>
<comment type="similarity">
    <text evidence="3">Belongs to the IPP isomerase type 1 family.</text>
</comment>
<dbReference type="EMBL" id="JANCYU010000058">
    <property type="protein sequence ID" value="KAK4527954.1"/>
    <property type="molecule type" value="Genomic_DNA"/>
</dbReference>